<evidence type="ECO:0000313" key="2">
    <source>
        <dbReference type="EMBL" id="XCH33656.1"/>
    </source>
</evidence>
<dbReference type="InterPro" id="IPR058598">
    <property type="entry name" value="Gly_zipper-like_dom"/>
</dbReference>
<reference evidence="2" key="1">
    <citation type="submission" date="2024-06" db="EMBL/GenBank/DDBJ databases">
        <title>A Novel Isolate, Dehalogenimonas sp. Strain 4OHTPN, Dechlorinates Aromatic 4 Hydroxy chlorothalonil by a Novel Reductive Dehalogenase.</title>
        <authorList>
            <person name="Liu G."/>
        </authorList>
    </citation>
    <scope>NUCLEOTIDE SEQUENCE</scope>
    <source>
        <strain evidence="2">4OHTPN</strain>
    </source>
</reference>
<proteinExistence type="predicted"/>
<dbReference type="AlphaFoldDB" id="A0AAU8G9N9"/>
<dbReference type="EMBL" id="CP159307">
    <property type="protein sequence ID" value="XCH33656.1"/>
    <property type="molecule type" value="Genomic_DNA"/>
</dbReference>
<gene>
    <name evidence="2" type="ORF">ABV300_01935</name>
</gene>
<organism evidence="2">
    <name type="scientific">Dehalogenimonas sp. 4OHTPN</name>
    <dbReference type="NCBI Taxonomy" id="3166643"/>
    <lineage>
        <taxon>Bacteria</taxon>
        <taxon>Bacillati</taxon>
        <taxon>Chloroflexota</taxon>
        <taxon>Dehalococcoidia</taxon>
        <taxon>Dehalococcoidales</taxon>
        <taxon>Dehalococcoidaceae</taxon>
        <taxon>Dehalogenimonas</taxon>
    </lineage>
</organism>
<feature type="domain" description="Glycine zipper-like" evidence="1">
    <location>
        <begin position="40"/>
        <end position="82"/>
    </location>
</feature>
<accession>A0AAU8G9N9</accession>
<evidence type="ECO:0000259" key="1">
    <source>
        <dbReference type="Pfam" id="PF26273"/>
    </source>
</evidence>
<dbReference type="RefSeq" id="WP_353714879.1">
    <property type="nucleotide sequence ID" value="NZ_CP159307.1"/>
</dbReference>
<protein>
    <recommendedName>
        <fullName evidence="1">Glycine zipper-like domain-containing protein</fullName>
    </recommendedName>
</protein>
<sequence>MVESLGSYEDWQLSDWNSYYRSLDSIMKHLKGVHHLVEEGDQMAWGAAIGVAIGAVAGAAINNIGPGVGVGIALGAGAGMIYDTIAHKQDRVI</sequence>
<name>A0AAU8G9N9_9CHLR</name>
<dbReference type="Pfam" id="PF26273">
    <property type="entry name" value="Gly_zipper"/>
    <property type="match status" value="1"/>
</dbReference>